<sequence>MIESGLANKILKERKEMTLKR</sequence>
<accession>W1XYV6</accession>
<comment type="caution">
    <text evidence="1">The sequence shown here is derived from an EMBL/GenBank/DDBJ whole genome shotgun (WGS) entry which is preliminary data.</text>
</comment>
<reference evidence="1" key="1">
    <citation type="submission" date="2013-12" db="EMBL/GenBank/DDBJ databases">
        <title>A Varibaculum cambriense genome reconstructed from a premature infant gut community with otherwise low bacterial novelty that shifts toward anaerobic metabolism during the third week of life.</title>
        <authorList>
            <person name="Brown C.T."/>
            <person name="Sharon I."/>
            <person name="Thomas B.C."/>
            <person name="Castelle C.J."/>
            <person name="Morowitz M.J."/>
            <person name="Banfield J.F."/>
        </authorList>
    </citation>
    <scope>NUCLEOTIDE SEQUENCE</scope>
</reference>
<dbReference type="EMBL" id="AZMM01010951">
    <property type="protein sequence ID" value="ETJ34625.1"/>
    <property type="molecule type" value="Genomic_DNA"/>
</dbReference>
<gene>
    <name evidence="1" type="ORF">Q604_UNBC10951G0001</name>
</gene>
<organism evidence="1">
    <name type="scientific">human gut metagenome</name>
    <dbReference type="NCBI Taxonomy" id="408170"/>
    <lineage>
        <taxon>unclassified sequences</taxon>
        <taxon>metagenomes</taxon>
        <taxon>organismal metagenomes</taxon>
    </lineage>
</organism>
<evidence type="ECO:0000313" key="1">
    <source>
        <dbReference type="EMBL" id="ETJ34625.1"/>
    </source>
</evidence>
<proteinExistence type="predicted"/>
<protein>
    <submittedName>
        <fullName evidence="1">Uncharacterized protein</fullName>
    </submittedName>
</protein>
<feature type="non-terminal residue" evidence="1">
    <location>
        <position position="21"/>
    </location>
</feature>
<name>W1XYV6_9ZZZZ</name>
<dbReference type="AlphaFoldDB" id="W1XYV6"/>